<dbReference type="Pfam" id="PF06764">
    <property type="entry name" value="DUF1223"/>
    <property type="match status" value="1"/>
</dbReference>
<reference evidence="1 2" key="2">
    <citation type="submission" date="2015-10" db="EMBL/GenBank/DDBJ databases">
        <title>Draft Genome Sequence of Prosthecomicrobium hirschii ATCC 27832.</title>
        <authorList>
            <person name="Daniel J."/>
            <person name="Givan S.A."/>
            <person name="Brun Y.V."/>
            <person name="Brown P.J."/>
        </authorList>
    </citation>
    <scope>NUCLEOTIDE SEQUENCE [LARGE SCALE GENOMIC DNA]</scope>
    <source>
        <strain evidence="1 2">16</strain>
    </source>
</reference>
<evidence type="ECO:0000313" key="1">
    <source>
        <dbReference type="EMBL" id="KPL53750.1"/>
    </source>
</evidence>
<reference evidence="1 2" key="1">
    <citation type="submission" date="2015-09" db="EMBL/GenBank/DDBJ databases">
        <authorList>
            <person name="Jackson K.R."/>
            <person name="Lunt B.L."/>
            <person name="Fisher J.N.B."/>
            <person name="Gardner A.V."/>
            <person name="Bailey M.E."/>
            <person name="Deus L.M."/>
            <person name="Earl A.S."/>
            <person name="Gibby P.D."/>
            <person name="Hartmann K.A."/>
            <person name="Liu J.E."/>
            <person name="Manci A.M."/>
            <person name="Nielsen D.A."/>
            <person name="Solomon M.B."/>
            <person name="Breakwell D.P."/>
            <person name="Burnett S.H."/>
            <person name="Grose J.H."/>
        </authorList>
    </citation>
    <scope>NUCLEOTIDE SEQUENCE [LARGE SCALE GENOMIC DNA]</scope>
    <source>
        <strain evidence="1 2">16</strain>
    </source>
</reference>
<proteinExistence type="predicted"/>
<evidence type="ECO:0008006" key="3">
    <source>
        <dbReference type="Google" id="ProtNLM"/>
    </source>
</evidence>
<name>A0A0P6VSR3_9HYPH</name>
<dbReference type="SUPFAM" id="SSF52833">
    <property type="entry name" value="Thioredoxin-like"/>
    <property type="match status" value="1"/>
</dbReference>
<accession>A0A0P6VSR3</accession>
<dbReference type="PANTHER" id="PTHR36057">
    <property type="match status" value="1"/>
</dbReference>
<sequence>MTIAAGSFALTGAEAGEKPRAVLELFTSQGCSSCPPADALMNQLVEDRSLLALTFPVDYWDYLGWKDTFARPEYTQRQRGYAAGRHDRAVYTPQIVVNGREHVVGSNQAAIERTVASHERMDALPVDLDLDIKGDVVVARVGGSVAGVETKATLWLVTYDLRRSVPIARGENKGRTVVYSHVVRQVQAIGMWKGQSMTVELPRHELMPDRDVGMAIMLQPDRDSGLGPILGAAMLTGPSS</sequence>
<dbReference type="InterPro" id="IPR036249">
    <property type="entry name" value="Thioredoxin-like_sf"/>
</dbReference>
<dbReference type="STRING" id="665126.ABB55_17295"/>
<gene>
    <name evidence="1" type="ORF">ABB55_17295</name>
</gene>
<organism evidence="1 2">
    <name type="scientific">Prosthecodimorpha hirschii</name>
    <dbReference type="NCBI Taxonomy" id="665126"/>
    <lineage>
        <taxon>Bacteria</taxon>
        <taxon>Pseudomonadati</taxon>
        <taxon>Pseudomonadota</taxon>
        <taxon>Alphaproteobacteria</taxon>
        <taxon>Hyphomicrobiales</taxon>
        <taxon>Ancalomicrobiaceae</taxon>
        <taxon>Prosthecodimorpha</taxon>
    </lineage>
</organism>
<dbReference type="PANTHER" id="PTHR36057:SF1">
    <property type="entry name" value="LIPOPROTEIN LIPID ATTACHMENT SITE-LIKE PROTEIN, PUTATIVE (DUF1223)-RELATED"/>
    <property type="match status" value="1"/>
</dbReference>
<evidence type="ECO:0000313" key="2">
    <source>
        <dbReference type="Proteomes" id="UP000048984"/>
    </source>
</evidence>
<dbReference type="EMBL" id="LJYW01000001">
    <property type="protein sequence ID" value="KPL53750.1"/>
    <property type="molecule type" value="Genomic_DNA"/>
</dbReference>
<dbReference type="InterPro" id="IPR010634">
    <property type="entry name" value="DUF1223"/>
</dbReference>
<dbReference type="Proteomes" id="UP000048984">
    <property type="component" value="Unassembled WGS sequence"/>
</dbReference>
<dbReference type="OrthoDB" id="9808254at2"/>
<dbReference type="RefSeq" id="WP_054359914.1">
    <property type="nucleotide sequence ID" value="NZ_JAPCYQ010000001.1"/>
</dbReference>
<comment type="caution">
    <text evidence="1">The sequence shown here is derived from an EMBL/GenBank/DDBJ whole genome shotgun (WGS) entry which is preliminary data.</text>
</comment>
<protein>
    <recommendedName>
        <fullName evidence="3">DUF1223 domain-containing protein</fullName>
    </recommendedName>
</protein>
<dbReference type="AlphaFoldDB" id="A0A0P6VSR3"/>
<keyword evidence="2" id="KW-1185">Reference proteome</keyword>